<feature type="region of interest" description="Disordered" evidence="1">
    <location>
        <begin position="56"/>
        <end position="76"/>
    </location>
</feature>
<accession>A0A6P8X3B6</accession>
<keyword evidence="3" id="KW-1185">Reference proteome</keyword>
<name>A0A6P8X3B6_DROAB</name>
<organism evidence="3 4">
    <name type="scientific">Drosophila albomicans</name>
    <name type="common">Fruit fly</name>
    <dbReference type="NCBI Taxonomy" id="7291"/>
    <lineage>
        <taxon>Eukaryota</taxon>
        <taxon>Metazoa</taxon>
        <taxon>Ecdysozoa</taxon>
        <taxon>Arthropoda</taxon>
        <taxon>Hexapoda</taxon>
        <taxon>Insecta</taxon>
        <taxon>Pterygota</taxon>
        <taxon>Neoptera</taxon>
        <taxon>Endopterygota</taxon>
        <taxon>Diptera</taxon>
        <taxon>Brachycera</taxon>
        <taxon>Muscomorpha</taxon>
        <taxon>Ephydroidea</taxon>
        <taxon>Drosophilidae</taxon>
        <taxon>Drosophila</taxon>
    </lineage>
</organism>
<gene>
    <name evidence="4" type="primary">LOC117568893</name>
</gene>
<feature type="chain" id="PRO_5039570225" evidence="2">
    <location>
        <begin position="37"/>
        <end position="95"/>
    </location>
</feature>
<dbReference type="AlphaFoldDB" id="A0A6P8X3B6"/>
<protein>
    <submittedName>
        <fullName evidence="4">Glycine-rich protein 1</fullName>
    </submittedName>
</protein>
<keyword evidence="2" id="KW-0732">Signal</keyword>
<evidence type="ECO:0000256" key="2">
    <source>
        <dbReference type="SAM" id="SignalP"/>
    </source>
</evidence>
<evidence type="ECO:0000313" key="3">
    <source>
        <dbReference type="Proteomes" id="UP000515160"/>
    </source>
</evidence>
<feature type="signal peptide" evidence="2">
    <location>
        <begin position="1"/>
        <end position="36"/>
    </location>
</feature>
<proteinExistence type="predicted"/>
<dbReference type="Proteomes" id="UP000515160">
    <property type="component" value="Chromosome 3"/>
</dbReference>
<dbReference type="RefSeq" id="XP_034105685.2">
    <property type="nucleotide sequence ID" value="XM_034249794.2"/>
</dbReference>
<reference evidence="4" key="1">
    <citation type="submission" date="2025-08" db="UniProtKB">
        <authorList>
            <consortium name="RefSeq"/>
        </authorList>
    </citation>
    <scope>IDENTIFICATION</scope>
    <source>
        <strain evidence="4">15112-1751.03</strain>
        <tissue evidence="4">Whole Adult</tissue>
    </source>
</reference>
<sequence length="95" mass="8890">MRIINSIVQSVIITMKVSVSILAWVTLALLLCATQAQQPNPAADIAGAAQGGVSMGASAHGEAGAEGGAAGSDAQSGVKMGAGAGAGSAAGAGGR</sequence>
<dbReference type="GeneID" id="117568893"/>
<evidence type="ECO:0000256" key="1">
    <source>
        <dbReference type="SAM" id="MobiDB-lite"/>
    </source>
</evidence>
<evidence type="ECO:0000313" key="4">
    <source>
        <dbReference type="RefSeq" id="XP_034105685.2"/>
    </source>
</evidence>